<evidence type="ECO:0000256" key="14">
    <source>
        <dbReference type="ARBA" id="ARBA00023065"/>
    </source>
</evidence>
<dbReference type="SFLD" id="SFLDS00052">
    <property type="entry name" value="Ferric_Reductase_Domain"/>
    <property type="match status" value="1"/>
</dbReference>
<evidence type="ECO:0000256" key="16">
    <source>
        <dbReference type="ARBA" id="ARBA00023180"/>
    </source>
</evidence>
<dbReference type="CDD" id="cd06186">
    <property type="entry name" value="NOX_Duox_like_FAD_NADP"/>
    <property type="match status" value="1"/>
</dbReference>
<evidence type="ECO:0000256" key="18">
    <source>
        <dbReference type="SAM" id="SignalP"/>
    </source>
</evidence>
<dbReference type="InterPro" id="IPR013130">
    <property type="entry name" value="Fe3_Rdtase_TM_dom"/>
</dbReference>
<dbReference type="Proteomes" id="UP000515788">
    <property type="component" value="Chromosome 4"/>
</dbReference>
<feature type="transmembrane region" description="Helical" evidence="17">
    <location>
        <begin position="371"/>
        <end position="390"/>
    </location>
</feature>
<dbReference type="RefSeq" id="XP_037139274.1">
    <property type="nucleotide sequence ID" value="XM_037283378.1"/>
</dbReference>
<keyword evidence="11 17" id="KW-1133">Transmembrane helix</keyword>
<keyword evidence="15 17" id="KW-0472">Membrane</keyword>
<dbReference type="PANTHER" id="PTHR32361:SF9">
    <property type="entry name" value="FERRIC REDUCTASE TRANSMEMBRANE COMPONENT 3-RELATED"/>
    <property type="match status" value="1"/>
</dbReference>
<comment type="cofactor">
    <cofactor evidence="1">
        <name>FAD</name>
        <dbReference type="ChEBI" id="CHEBI:57692"/>
    </cofactor>
</comment>
<dbReference type="GO" id="GO:0006826">
    <property type="term" value="P:iron ion transport"/>
    <property type="evidence" value="ECO:0007669"/>
    <property type="project" value="TreeGrafter"/>
</dbReference>
<proteinExistence type="inferred from homology"/>
<keyword evidence="9" id="KW-0521">NADP</keyword>
<evidence type="ECO:0000256" key="13">
    <source>
        <dbReference type="ARBA" id="ARBA00023004"/>
    </source>
</evidence>
<dbReference type="Pfam" id="PF01794">
    <property type="entry name" value="Ferric_reduct"/>
    <property type="match status" value="1"/>
</dbReference>
<evidence type="ECO:0000256" key="4">
    <source>
        <dbReference type="ARBA" id="ARBA00022448"/>
    </source>
</evidence>
<keyword evidence="13" id="KW-0408">Iron</keyword>
<feature type="transmembrane region" description="Helical" evidence="17">
    <location>
        <begin position="229"/>
        <end position="249"/>
    </location>
</feature>
<name>A0A7G3ZGG3_9SACH</name>
<evidence type="ECO:0000256" key="5">
    <source>
        <dbReference type="ARBA" id="ARBA00022617"/>
    </source>
</evidence>
<evidence type="ECO:0000259" key="19">
    <source>
        <dbReference type="PROSITE" id="PS51384"/>
    </source>
</evidence>
<evidence type="ECO:0000256" key="7">
    <source>
        <dbReference type="ARBA" id="ARBA00022692"/>
    </source>
</evidence>
<dbReference type="GeneID" id="59325767"/>
<evidence type="ECO:0000313" key="20">
    <source>
        <dbReference type="EMBL" id="QLL32599.1"/>
    </source>
</evidence>
<dbReference type="AlphaFoldDB" id="A0A7G3ZGG3"/>
<dbReference type="InterPro" id="IPR051410">
    <property type="entry name" value="Ferric/Cupric_Reductase"/>
</dbReference>
<keyword evidence="5" id="KW-0479">Metal-binding</keyword>
<keyword evidence="18" id="KW-0732">Signal</keyword>
<dbReference type="Pfam" id="PF08022">
    <property type="entry name" value="FAD_binding_8"/>
    <property type="match status" value="1"/>
</dbReference>
<comment type="similarity">
    <text evidence="3">Belongs to the ferric reductase (FRE) family.</text>
</comment>
<feature type="signal peptide" evidence="18">
    <location>
        <begin position="1"/>
        <end position="18"/>
    </location>
</feature>
<gene>
    <name evidence="20" type="ORF">HG536_0D01210</name>
</gene>
<dbReference type="GO" id="GO:0000293">
    <property type="term" value="F:ferric-chelate reductase activity"/>
    <property type="evidence" value="ECO:0007669"/>
    <property type="project" value="UniProtKB-ARBA"/>
</dbReference>
<keyword evidence="14" id="KW-0406">Ion transport</keyword>
<feature type="transmembrane region" description="Helical" evidence="17">
    <location>
        <begin position="150"/>
        <end position="170"/>
    </location>
</feature>
<dbReference type="PROSITE" id="PS51384">
    <property type="entry name" value="FAD_FR"/>
    <property type="match status" value="1"/>
</dbReference>
<evidence type="ECO:0000256" key="2">
    <source>
        <dbReference type="ARBA" id="ARBA00004141"/>
    </source>
</evidence>
<protein>
    <recommendedName>
        <fullName evidence="19">FAD-binding FR-type domain-containing protein</fullName>
    </recommendedName>
</protein>
<evidence type="ECO:0000256" key="6">
    <source>
        <dbReference type="ARBA" id="ARBA00022630"/>
    </source>
</evidence>
<feature type="transmembrane region" description="Helical" evidence="17">
    <location>
        <begin position="342"/>
        <end position="364"/>
    </location>
</feature>
<sequence length="716" mass="82775">MRLLIALLQFYIFGLAYCSDGYVRYDSGDYIAMACQTAVQATFCSAKFKSNCSCVNVDSLGSYVYCGYQEASNAKEKSSFEHYLMGMCEELTEDKIAAVYKNVTDYLVDPAKVEGFNKTKIINYPVYYNKQTFGYAYLSNRYRWQNFDRAIAWGSGLLGFWAFLILFGGIDHWASRLFPALSMHVKKAIGRWKVIRLLRKHVSLPALFNNKHMTRNFLQGMIPTRLETIVLSLFFCLLVIGEATNIHYLPNGTIWKGRRIQLTRYVGDRSGVISIFLMLPTYLFAGRNNFLLWITGWKQSTFYTYHKWLARMTVMSSFVHVVTMLLNSYWNDKIATRKYKPWWRWGSVAMVAGGIMFFQSMAILRTRCYELFLYIHILMAVFFLCGVWIHLSYFAYTQWAYAAAAIWCFDRFLRLARIGTMGIRTAQASVISDEVIMLTMKHGPGFKKPTAGSFGYIYFCKSWLFFQSHPFTVLQDDDGNIKFLIKVKNGVTRRLYSQITSGPENSHEIKVAVEGFYGEYKPAFAYDQVVMIAGGNGIPGLYEYITDIKEKRMAGKSKTKFVKLYWVIRNWHSLDWFFDELKALQQYDFVETVVYVSRYHDAKLGARFENNASTDSSIRGGTPNEKDETLEKEVSLDYSWLEPITKQLPHVAFRDSRPDLPQLLHLDIQEAAQQDDIAVMTCAHHAMCDDVRKTIAREAGEFRNGRIELFELLQSW</sequence>
<dbReference type="InterPro" id="IPR013112">
    <property type="entry name" value="FAD-bd_8"/>
</dbReference>
<evidence type="ECO:0000256" key="12">
    <source>
        <dbReference type="ARBA" id="ARBA00023002"/>
    </source>
</evidence>
<feature type="chain" id="PRO_5028965359" description="FAD-binding FR-type domain-containing protein" evidence="18">
    <location>
        <begin position="19"/>
        <end position="716"/>
    </location>
</feature>
<dbReference type="Pfam" id="PF08030">
    <property type="entry name" value="NAD_binding_6"/>
    <property type="match status" value="1"/>
</dbReference>
<feature type="domain" description="FAD-binding FR-type" evidence="19">
    <location>
        <begin position="405"/>
        <end position="523"/>
    </location>
</feature>
<dbReference type="OrthoDB" id="4494341at2759"/>
<evidence type="ECO:0000256" key="17">
    <source>
        <dbReference type="SAM" id="Phobius"/>
    </source>
</evidence>
<reference evidence="20 21" key="1">
    <citation type="submission" date="2020-06" db="EMBL/GenBank/DDBJ databases">
        <title>The yeast mating-type switching endonuclease HO is a domesticated member of an unorthodox homing genetic element family.</title>
        <authorList>
            <person name="Coughlan A.Y."/>
            <person name="Lombardi L."/>
            <person name="Braun-Galleani S."/>
            <person name="Martos A.R."/>
            <person name="Galeote V."/>
            <person name="Bigey F."/>
            <person name="Dequin S."/>
            <person name="Byrne K.P."/>
            <person name="Wolfe K.H."/>
        </authorList>
    </citation>
    <scope>NUCLEOTIDE SEQUENCE [LARGE SCALE GENOMIC DNA]</scope>
    <source>
        <strain evidence="20 21">CBS764</strain>
    </source>
</reference>
<keyword evidence="5" id="KW-0349">Heme</keyword>
<feature type="transmembrane region" description="Helical" evidence="17">
    <location>
        <begin position="308"/>
        <end position="330"/>
    </location>
</feature>
<keyword evidence="16" id="KW-0325">Glycoprotein</keyword>
<keyword evidence="6" id="KW-0285">Flavoprotein</keyword>
<evidence type="ECO:0000256" key="11">
    <source>
        <dbReference type="ARBA" id="ARBA00022989"/>
    </source>
</evidence>
<dbReference type="InterPro" id="IPR013121">
    <property type="entry name" value="Fe_red_NAD-bd_6"/>
</dbReference>
<evidence type="ECO:0000256" key="1">
    <source>
        <dbReference type="ARBA" id="ARBA00001974"/>
    </source>
</evidence>
<dbReference type="EMBL" id="CP059249">
    <property type="protein sequence ID" value="QLL32599.1"/>
    <property type="molecule type" value="Genomic_DNA"/>
</dbReference>
<dbReference type="GO" id="GO:0015677">
    <property type="term" value="P:copper ion import"/>
    <property type="evidence" value="ECO:0007669"/>
    <property type="project" value="TreeGrafter"/>
</dbReference>
<dbReference type="GO" id="GO:0005886">
    <property type="term" value="C:plasma membrane"/>
    <property type="evidence" value="ECO:0007669"/>
    <property type="project" value="TreeGrafter"/>
</dbReference>
<dbReference type="GO" id="GO:0006879">
    <property type="term" value="P:intracellular iron ion homeostasis"/>
    <property type="evidence" value="ECO:0007669"/>
    <property type="project" value="TreeGrafter"/>
</dbReference>
<keyword evidence="21" id="KW-1185">Reference proteome</keyword>
<comment type="subcellular location">
    <subcellularLocation>
        <location evidence="2">Membrane</location>
        <topology evidence="2">Multi-pass membrane protein</topology>
    </subcellularLocation>
</comment>
<organism evidence="20 21">
    <name type="scientific">Torulaspora globosa</name>
    <dbReference type="NCBI Taxonomy" id="48254"/>
    <lineage>
        <taxon>Eukaryota</taxon>
        <taxon>Fungi</taxon>
        <taxon>Dikarya</taxon>
        <taxon>Ascomycota</taxon>
        <taxon>Saccharomycotina</taxon>
        <taxon>Saccharomycetes</taxon>
        <taxon>Saccharomycetales</taxon>
        <taxon>Saccharomycetaceae</taxon>
        <taxon>Torulaspora</taxon>
    </lineage>
</organism>
<evidence type="ECO:0000256" key="3">
    <source>
        <dbReference type="ARBA" id="ARBA00006278"/>
    </source>
</evidence>
<evidence type="ECO:0000256" key="10">
    <source>
        <dbReference type="ARBA" id="ARBA00022982"/>
    </source>
</evidence>
<keyword evidence="8" id="KW-0274">FAD</keyword>
<accession>A0A7G3ZGG3</accession>
<evidence type="ECO:0000256" key="9">
    <source>
        <dbReference type="ARBA" id="ARBA00022857"/>
    </source>
</evidence>
<evidence type="ECO:0000313" key="21">
    <source>
        <dbReference type="Proteomes" id="UP000515788"/>
    </source>
</evidence>
<evidence type="ECO:0000256" key="8">
    <source>
        <dbReference type="ARBA" id="ARBA00022827"/>
    </source>
</evidence>
<keyword evidence="4" id="KW-0813">Transport</keyword>
<evidence type="ECO:0000256" key="15">
    <source>
        <dbReference type="ARBA" id="ARBA00023136"/>
    </source>
</evidence>
<dbReference type="PANTHER" id="PTHR32361">
    <property type="entry name" value="FERRIC/CUPRIC REDUCTASE TRANSMEMBRANE COMPONENT"/>
    <property type="match status" value="1"/>
</dbReference>
<dbReference type="KEGG" id="tgb:HG536_0D01210"/>
<dbReference type="SFLD" id="SFLDG01168">
    <property type="entry name" value="Ferric_reductase_subgroup_(FRE"/>
    <property type="match status" value="1"/>
</dbReference>
<keyword evidence="10" id="KW-0249">Electron transport</keyword>
<dbReference type="InterPro" id="IPR017927">
    <property type="entry name" value="FAD-bd_FR_type"/>
</dbReference>
<feature type="transmembrane region" description="Helical" evidence="17">
    <location>
        <begin position="269"/>
        <end position="287"/>
    </location>
</feature>
<dbReference type="InterPro" id="IPR039261">
    <property type="entry name" value="FNR_nucleotide-bd"/>
</dbReference>
<keyword evidence="7 17" id="KW-0812">Transmembrane</keyword>
<keyword evidence="12" id="KW-0560">Oxidoreductase</keyword>
<dbReference type="Gene3D" id="3.40.50.80">
    <property type="entry name" value="Nucleotide-binding domain of ferredoxin-NADP reductase (FNR) module"/>
    <property type="match status" value="1"/>
</dbReference>
<dbReference type="SUPFAM" id="SSF52343">
    <property type="entry name" value="Ferredoxin reductase-like, C-terminal NADP-linked domain"/>
    <property type="match status" value="1"/>
</dbReference>